<comment type="caution">
    <text evidence="2">The sequence shown here is derived from an EMBL/GenBank/DDBJ whole genome shotgun (WGS) entry which is preliminary data.</text>
</comment>
<feature type="compositionally biased region" description="Basic and acidic residues" evidence="1">
    <location>
        <begin position="148"/>
        <end position="157"/>
    </location>
</feature>
<name>A0AA88CY11_FICCA</name>
<protein>
    <submittedName>
        <fullName evidence="2">Uncharacterized protein</fullName>
    </submittedName>
</protein>
<accession>A0AA88CY11</accession>
<dbReference type="EMBL" id="BTGU01002107">
    <property type="protein sequence ID" value="GMN34092.1"/>
    <property type="molecule type" value="Genomic_DNA"/>
</dbReference>
<gene>
    <name evidence="2" type="ORF">TIFTF001_042000</name>
</gene>
<evidence type="ECO:0000313" key="3">
    <source>
        <dbReference type="Proteomes" id="UP001187192"/>
    </source>
</evidence>
<reference evidence="2" key="1">
    <citation type="submission" date="2023-07" db="EMBL/GenBank/DDBJ databases">
        <title>draft genome sequence of fig (Ficus carica).</title>
        <authorList>
            <person name="Takahashi T."/>
            <person name="Nishimura K."/>
        </authorList>
    </citation>
    <scope>NUCLEOTIDE SEQUENCE</scope>
</reference>
<feature type="compositionally biased region" description="Basic residues" evidence="1">
    <location>
        <begin position="137"/>
        <end position="147"/>
    </location>
</feature>
<proteinExistence type="predicted"/>
<dbReference type="Proteomes" id="UP001187192">
    <property type="component" value="Unassembled WGS sequence"/>
</dbReference>
<evidence type="ECO:0000313" key="2">
    <source>
        <dbReference type="EMBL" id="GMN34092.1"/>
    </source>
</evidence>
<keyword evidence="3" id="KW-1185">Reference proteome</keyword>
<sequence length="157" mass="17925">MQGGRPRETCLVGKHSQWLDARPVICGLEFWPTNHAVKLETRCGKLGGGSYARAWVEIQPEMVRAWLGDWWPEQPRNLVGFDHGLEWQRIRGPELAHVERTAGAGSWAERGLGLRSGLESRAWAGARGLSHNSGYACRRKERKRKRKEKEEEETKIK</sequence>
<dbReference type="AlphaFoldDB" id="A0AA88CY11"/>
<feature type="region of interest" description="Disordered" evidence="1">
    <location>
        <begin position="135"/>
        <end position="157"/>
    </location>
</feature>
<organism evidence="2 3">
    <name type="scientific">Ficus carica</name>
    <name type="common">Common fig</name>
    <dbReference type="NCBI Taxonomy" id="3494"/>
    <lineage>
        <taxon>Eukaryota</taxon>
        <taxon>Viridiplantae</taxon>
        <taxon>Streptophyta</taxon>
        <taxon>Embryophyta</taxon>
        <taxon>Tracheophyta</taxon>
        <taxon>Spermatophyta</taxon>
        <taxon>Magnoliopsida</taxon>
        <taxon>eudicotyledons</taxon>
        <taxon>Gunneridae</taxon>
        <taxon>Pentapetalae</taxon>
        <taxon>rosids</taxon>
        <taxon>fabids</taxon>
        <taxon>Rosales</taxon>
        <taxon>Moraceae</taxon>
        <taxon>Ficeae</taxon>
        <taxon>Ficus</taxon>
    </lineage>
</organism>
<evidence type="ECO:0000256" key="1">
    <source>
        <dbReference type="SAM" id="MobiDB-lite"/>
    </source>
</evidence>